<reference evidence="1 2" key="1">
    <citation type="submission" date="2024-02" db="EMBL/GenBank/DDBJ databases">
        <title>Haloferula sargassicola NBRC 104335.</title>
        <authorList>
            <person name="Ichikawa N."/>
            <person name="Katano-Makiyama Y."/>
            <person name="Hidaka K."/>
        </authorList>
    </citation>
    <scope>NUCLEOTIDE SEQUENCE [LARGE SCALE GENOMIC DNA]</scope>
    <source>
        <strain evidence="1 2">NBRC 104335</strain>
    </source>
</reference>
<keyword evidence="2" id="KW-1185">Reference proteome</keyword>
<sequence length="1141" mass="126700">MTLVRDLLNVSPRFMRSVNLERDFADARSLEGYVTTTDAAAHLKLIADGLRKESGQRAWHITGDFGSGKSSFALVLATLMGRQASEVPDSLKELGSVLGLRPKAPRFLPVLVTGSREAMSLAVLRGLVSALESAIPAKKKSTVRNKASALLSKGGFQDRNVVGLVEQAAAELVNGGSHGGLLLIIDELGKFLEFAALNPDAQDVFFLQSLAEAASRSQAAPIHLVGLLHQGIAEYAEKLSITAQREWAKVGERFSQIHFAQRLNQDTALVSAAIGANPDAKELKGWKTAAKEAMASAIDLGMFGPAPGKTELGQLAPTLYPLHPTVIPVLSKFFRRFGQNERSLFSFLLSAEPFALKDFAERSASADSLFRLAEFYDFAAYNFSHRLSQNFKSHWNHIDAVVRGAAEEDDDTRRILKTVGILNVLQEPDLPPTLDIVSLALGHPSDLEKRLLRLCQRGILFNRGQLYGYSLWPHASVNLEQRFIAATETVAHGAPIASVVQDRLDARPVVARRHYIQTGNLRHFDVRFLTASEFAKANTELQASFPADGMIAVILCESAAERAEAEKAARRLNDDRRLLIAISPALESLASYSLNLERWHWVERSTPELKDDRFAAEEVDRQITAATQALEQRIQEYVGFRGTDPSSTGAGVAWYHQGKEAAPLKKREKSLQEYLSSLCDDLFHLAPQVRNELVNRNAISTAAARARQLLFEGMLKDAGHESLGLPEDRYPPEKSMYLSVLAAGGLHRERKGKWSIEFPPVDDDPLHLRPALDAVLAKLEEVPDRRVPVAELYEMLRSEPYGVRDGLIPILLLAVFIVHETEIAVYEDNVFQPEVEENLMMRFARRWETFEFQLCRIQGVRKTLISELAAVVEADRAESSQLLSIVRPLYLFVSGLQDYARQTDKLSPETLTLRKAIEAAREPADLVFHEIPKALGFDPKARGKLDAVALAKKLGESITELRRCFPELQGRMATAILESFRHEGPLDSWRQSIAESAETVAMGLGDPEFRAFCLKLTDAENPEAEWLEALGSLLTRCPPSRWKDRDEMVFCERIETFARQFERVLATCFLKDGSLPETAIRVAVTLRNGVEKDLVVSLTPEQSRDAERLLGKLKKLLPEDSETSLAVVARLLWNALPNADE</sequence>
<dbReference type="Proteomes" id="UP001476282">
    <property type="component" value="Unassembled WGS sequence"/>
</dbReference>
<evidence type="ECO:0000313" key="2">
    <source>
        <dbReference type="Proteomes" id="UP001476282"/>
    </source>
</evidence>
<evidence type="ECO:0000313" key="1">
    <source>
        <dbReference type="EMBL" id="GAA5481401.1"/>
    </source>
</evidence>
<dbReference type="RefSeq" id="WP_353565554.1">
    <property type="nucleotide sequence ID" value="NZ_BAABRI010000003.1"/>
</dbReference>
<gene>
    <name evidence="1" type="ORF">Hsar01_00610</name>
</gene>
<organism evidence="1 2">
    <name type="scientific">Haloferula sargassicola</name>
    <dbReference type="NCBI Taxonomy" id="490096"/>
    <lineage>
        <taxon>Bacteria</taxon>
        <taxon>Pseudomonadati</taxon>
        <taxon>Verrucomicrobiota</taxon>
        <taxon>Verrucomicrobiia</taxon>
        <taxon>Verrucomicrobiales</taxon>
        <taxon>Verrucomicrobiaceae</taxon>
        <taxon>Haloferula</taxon>
    </lineage>
</organism>
<name>A0ABP9UL23_9BACT</name>
<comment type="caution">
    <text evidence="1">The sequence shown here is derived from an EMBL/GenBank/DDBJ whole genome shotgun (WGS) entry which is preliminary data.</text>
</comment>
<proteinExistence type="predicted"/>
<evidence type="ECO:0008006" key="3">
    <source>
        <dbReference type="Google" id="ProtNLM"/>
    </source>
</evidence>
<dbReference type="EMBL" id="BAABRI010000003">
    <property type="protein sequence ID" value="GAA5481401.1"/>
    <property type="molecule type" value="Genomic_DNA"/>
</dbReference>
<accession>A0ABP9UL23</accession>
<protein>
    <recommendedName>
        <fullName evidence="3">ATP-binding protein</fullName>
    </recommendedName>
</protein>